<name>A0A917DMT5_9BACL</name>
<dbReference type="EMBL" id="BMHP01000001">
    <property type="protein sequence ID" value="GGD51792.1"/>
    <property type="molecule type" value="Genomic_DNA"/>
</dbReference>
<proteinExistence type="predicted"/>
<accession>A0A917DMT5</accession>
<keyword evidence="2" id="KW-1185">Reference proteome</keyword>
<dbReference type="Proteomes" id="UP000612456">
    <property type="component" value="Unassembled WGS sequence"/>
</dbReference>
<reference evidence="1" key="1">
    <citation type="journal article" date="2014" name="Int. J. Syst. Evol. Microbiol.">
        <title>Complete genome sequence of Corynebacterium casei LMG S-19264T (=DSM 44701T), isolated from a smear-ripened cheese.</title>
        <authorList>
            <consortium name="US DOE Joint Genome Institute (JGI-PGF)"/>
            <person name="Walter F."/>
            <person name="Albersmeier A."/>
            <person name="Kalinowski J."/>
            <person name="Ruckert C."/>
        </authorList>
    </citation>
    <scope>NUCLEOTIDE SEQUENCE</scope>
    <source>
        <strain evidence="1">CGMCC 1.15178</strain>
    </source>
</reference>
<comment type="caution">
    <text evidence="1">The sequence shown here is derived from an EMBL/GenBank/DDBJ whole genome shotgun (WGS) entry which is preliminary data.</text>
</comment>
<gene>
    <name evidence="1" type="ORF">GCM10010911_06680</name>
</gene>
<evidence type="ECO:0000313" key="2">
    <source>
        <dbReference type="Proteomes" id="UP000612456"/>
    </source>
</evidence>
<protein>
    <submittedName>
        <fullName evidence="1">Uncharacterized protein</fullName>
    </submittedName>
</protein>
<reference evidence="1" key="2">
    <citation type="submission" date="2020-09" db="EMBL/GenBank/DDBJ databases">
        <authorList>
            <person name="Sun Q."/>
            <person name="Zhou Y."/>
        </authorList>
    </citation>
    <scope>NUCLEOTIDE SEQUENCE</scope>
    <source>
        <strain evidence="1">CGMCC 1.15178</strain>
    </source>
</reference>
<sequence>MPVQTLQSAIKYGEKLADPQGSAAKMYYTVMYKNDKAYNLEVLYDKALNTVYHFEYFRDARGPLSKISK</sequence>
<evidence type="ECO:0000313" key="1">
    <source>
        <dbReference type="EMBL" id="GGD51792.1"/>
    </source>
</evidence>
<organism evidence="1 2">
    <name type="scientific">Paenibacillus nasutitermitis</name>
    <dbReference type="NCBI Taxonomy" id="1652958"/>
    <lineage>
        <taxon>Bacteria</taxon>
        <taxon>Bacillati</taxon>
        <taxon>Bacillota</taxon>
        <taxon>Bacilli</taxon>
        <taxon>Bacillales</taxon>
        <taxon>Paenibacillaceae</taxon>
        <taxon>Paenibacillus</taxon>
    </lineage>
</organism>
<dbReference type="AlphaFoldDB" id="A0A917DMT5"/>